<keyword evidence="2" id="KW-1133">Transmembrane helix</keyword>
<evidence type="ECO:0000313" key="4">
    <source>
        <dbReference type="Proteomes" id="UP001139516"/>
    </source>
</evidence>
<keyword evidence="2" id="KW-0472">Membrane</keyword>
<dbReference type="Proteomes" id="UP001139516">
    <property type="component" value="Unassembled WGS sequence"/>
</dbReference>
<dbReference type="RefSeq" id="WP_248670231.1">
    <property type="nucleotide sequence ID" value="NZ_JALPRX010000209.1"/>
</dbReference>
<organism evidence="3 4">
    <name type="scientific">Roseomonas acroporae</name>
    <dbReference type="NCBI Taxonomy" id="2937791"/>
    <lineage>
        <taxon>Bacteria</taxon>
        <taxon>Pseudomonadati</taxon>
        <taxon>Pseudomonadota</taxon>
        <taxon>Alphaproteobacteria</taxon>
        <taxon>Acetobacterales</taxon>
        <taxon>Roseomonadaceae</taxon>
        <taxon>Roseomonas</taxon>
    </lineage>
</organism>
<feature type="transmembrane region" description="Helical" evidence="2">
    <location>
        <begin position="107"/>
        <end position="131"/>
    </location>
</feature>
<name>A0A9X2C0J0_9PROT</name>
<gene>
    <name evidence="3" type="ORF">M0638_27965</name>
</gene>
<reference evidence="3" key="1">
    <citation type="submission" date="2022-04" db="EMBL/GenBank/DDBJ databases">
        <title>Roseomonas acroporae sp. nov., isolated from coral Acropora digitifera.</title>
        <authorList>
            <person name="Sun H."/>
        </authorList>
    </citation>
    <scope>NUCLEOTIDE SEQUENCE</scope>
    <source>
        <strain evidence="3">NAR14</strain>
    </source>
</reference>
<dbReference type="AlphaFoldDB" id="A0A9X2C0J0"/>
<feature type="coiled-coil region" evidence="1">
    <location>
        <begin position="40"/>
        <end position="67"/>
    </location>
</feature>
<evidence type="ECO:0000313" key="3">
    <source>
        <dbReference type="EMBL" id="MCK8788190.1"/>
    </source>
</evidence>
<accession>A0A9X2C0J0</accession>
<evidence type="ECO:0000256" key="1">
    <source>
        <dbReference type="SAM" id="Coils"/>
    </source>
</evidence>
<keyword evidence="1" id="KW-0175">Coiled coil</keyword>
<sequence>MTATIHSLPVSARARLIGVDDMPPLEGGGGGGNSGGMDGIAELTKRVDRVEGRLDKLDDRLRSVELSTTRIEANIAALSVSLDGLVRRVDGVASQALAKVPSGWTMFGLLMGTLVGGLTLVGAAITAARYFKLLPA</sequence>
<keyword evidence="4" id="KW-1185">Reference proteome</keyword>
<comment type="caution">
    <text evidence="3">The sequence shown here is derived from an EMBL/GenBank/DDBJ whole genome shotgun (WGS) entry which is preliminary data.</text>
</comment>
<dbReference type="EMBL" id="JALPRX010000209">
    <property type="protein sequence ID" value="MCK8788190.1"/>
    <property type="molecule type" value="Genomic_DNA"/>
</dbReference>
<proteinExistence type="predicted"/>
<keyword evidence="2" id="KW-0812">Transmembrane</keyword>
<dbReference type="Gene3D" id="1.20.5.340">
    <property type="match status" value="1"/>
</dbReference>
<protein>
    <submittedName>
        <fullName evidence="3">Uncharacterized protein</fullName>
    </submittedName>
</protein>
<evidence type="ECO:0000256" key="2">
    <source>
        <dbReference type="SAM" id="Phobius"/>
    </source>
</evidence>